<comment type="caution">
    <text evidence="1">The sequence shown here is derived from an EMBL/GenBank/DDBJ whole genome shotgun (WGS) entry which is preliminary data.</text>
</comment>
<reference evidence="1 2" key="1">
    <citation type="submission" date="2024-11" db="EMBL/GenBank/DDBJ databases">
        <title>A near-complete genome assembly of Cinchona calisaya.</title>
        <authorList>
            <person name="Lian D.C."/>
            <person name="Zhao X.W."/>
            <person name="Wei L."/>
        </authorList>
    </citation>
    <scope>NUCLEOTIDE SEQUENCE [LARGE SCALE GENOMIC DNA]</scope>
    <source>
        <tissue evidence="1">Nenye</tissue>
    </source>
</reference>
<accession>A0ABD2YRY8</accession>
<gene>
    <name evidence="1" type="ORF">ACH5RR_029042</name>
</gene>
<organism evidence="1 2">
    <name type="scientific">Cinchona calisaya</name>
    <dbReference type="NCBI Taxonomy" id="153742"/>
    <lineage>
        <taxon>Eukaryota</taxon>
        <taxon>Viridiplantae</taxon>
        <taxon>Streptophyta</taxon>
        <taxon>Embryophyta</taxon>
        <taxon>Tracheophyta</taxon>
        <taxon>Spermatophyta</taxon>
        <taxon>Magnoliopsida</taxon>
        <taxon>eudicotyledons</taxon>
        <taxon>Gunneridae</taxon>
        <taxon>Pentapetalae</taxon>
        <taxon>asterids</taxon>
        <taxon>lamiids</taxon>
        <taxon>Gentianales</taxon>
        <taxon>Rubiaceae</taxon>
        <taxon>Cinchonoideae</taxon>
        <taxon>Cinchoneae</taxon>
        <taxon>Cinchona</taxon>
    </lineage>
</organism>
<proteinExistence type="predicted"/>
<dbReference type="Proteomes" id="UP001630127">
    <property type="component" value="Unassembled WGS sequence"/>
</dbReference>
<dbReference type="EMBL" id="JBJUIK010000012">
    <property type="protein sequence ID" value="KAL3509641.1"/>
    <property type="molecule type" value="Genomic_DNA"/>
</dbReference>
<evidence type="ECO:0000313" key="1">
    <source>
        <dbReference type="EMBL" id="KAL3509641.1"/>
    </source>
</evidence>
<name>A0ABD2YRY8_9GENT</name>
<keyword evidence="2" id="KW-1185">Reference proteome</keyword>
<dbReference type="AlphaFoldDB" id="A0ABD2YRY8"/>
<protein>
    <submittedName>
        <fullName evidence="1">Uncharacterized protein</fullName>
    </submittedName>
</protein>
<sequence length="100" mass="11314">MESLHQVSFPQTAQLARGIEISKFSNQVSSSLFSLYLLFGELTIFTVSSLEFYGPNHQLNLQEIVELPETCWRCECSISSLSGHQDEEGRENHTVVSFDN</sequence>
<evidence type="ECO:0000313" key="2">
    <source>
        <dbReference type="Proteomes" id="UP001630127"/>
    </source>
</evidence>